<evidence type="ECO:0000313" key="6">
    <source>
        <dbReference type="Proteomes" id="UP001415857"/>
    </source>
</evidence>
<evidence type="ECO:0000256" key="1">
    <source>
        <dbReference type="ARBA" id="ARBA00004123"/>
    </source>
</evidence>
<dbReference type="GO" id="GO:0005634">
    <property type="term" value="C:nucleus"/>
    <property type="evidence" value="ECO:0007669"/>
    <property type="project" value="UniProtKB-SubCell"/>
</dbReference>
<dbReference type="PANTHER" id="PTHR22952">
    <property type="entry name" value="CAMP-RESPONSE ELEMENT BINDING PROTEIN-RELATED"/>
    <property type="match status" value="1"/>
</dbReference>
<evidence type="ECO:0000256" key="3">
    <source>
        <dbReference type="ARBA" id="ARBA00023242"/>
    </source>
</evidence>
<comment type="caution">
    <text evidence="5">The sequence shown here is derived from an EMBL/GenBank/DDBJ whole genome shotgun (WGS) entry which is preliminary data.</text>
</comment>
<dbReference type="InterPro" id="IPR043452">
    <property type="entry name" value="BZIP46-like"/>
</dbReference>
<dbReference type="CDD" id="cd14707">
    <property type="entry name" value="bZIP_plant_BZIP46"/>
    <property type="match status" value="1"/>
</dbReference>
<keyword evidence="2" id="KW-0238">DNA-binding</keyword>
<dbReference type="AlphaFoldDB" id="A0AAP0NGR9"/>
<sequence>MVTILGLNLLRRQQMSMVTILRNLLRRQQVSMLHACLSEPCGHRHVLVKIELTATKSLVSASKSSSTCSSTSPFSPHATTKKSLEEVWNDINHSFLHGHATTNRPSICGIVPRDYLVRPFNKDPPTRGDASTEPSAAKDATLFRSSTNSPFSALASSSVFPSFCKKRAPQKDRNYGDGQQKRLMKNRECAARCRAKKRWFTLLNLEQAYTSELELEVANLKEENARLRKRQEKVQLLKKNTLSRTSTAPF</sequence>
<dbReference type="Gene3D" id="1.20.5.170">
    <property type="match status" value="1"/>
</dbReference>
<evidence type="ECO:0000313" key="5">
    <source>
        <dbReference type="EMBL" id="KAK9271044.1"/>
    </source>
</evidence>
<evidence type="ECO:0000256" key="4">
    <source>
        <dbReference type="SAM" id="Coils"/>
    </source>
</evidence>
<dbReference type="GO" id="GO:0003700">
    <property type="term" value="F:DNA-binding transcription factor activity"/>
    <property type="evidence" value="ECO:0007669"/>
    <property type="project" value="InterPro"/>
</dbReference>
<name>A0AAP0NGR9_LIQFO</name>
<evidence type="ECO:0008006" key="7">
    <source>
        <dbReference type="Google" id="ProtNLM"/>
    </source>
</evidence>
<dbReference type="EMBL" id="JBBPBK010000014">
    <property type="protein sequence ID" value="KAK9271044.1"/>
    <property type="molecule type" value="Genomic_DNA"/>
</dbReference>
<gene>
    <name evidence="5" type="ORF">L1049_026633</name>
</gene>
<dbReference type="Proteomes" id="UP001415857">
    <property type="component" value="Unassembled WGS sequence"/>
</dbReference>
<accession>A0AAP0NGR9</accession>
<organism evidence="5 6">
    <name type="scientific">Liquidambar formosana</name>
    <name type="common">Formosan gum</name>
    <dbReference type="NCBI Taxonomy" id="63359"/>
    <lineage>
        <taxon>Eukaryota</taxon>
        <taxon>Viridiplantae</taxon>
        <taxon>Streptophyta</taxon>
        <taxon>Embryophyta</taxon>
        <taxon>Tracheophyta</taxon>
        <taxon>Spermatophyta</taxon>
        <taxon>Magnoliopsida</taxon>
        <taxon>eudicotyledons</taxon>
        <taxon>Gunneridae</taxon>
        <taxon>Pentapetalae</taxon>
        <taxon>Saxifragales</taxon>
        <taxon>Altingiaceae</taxon>
        <taxon>Liquidambar</taxon>
    </lineage>
</organism>
<keyword evidence="3" id="KW-0539">Nucleus</keyword>
<comment type="subcellular location">
    <subcellularLocation>
        <location evidence="1">Nucleus</location>
    </subcellularLocation>
</comment>
<dbReference type="PANTHER" id="PTHR22952:SF450">
    <property type="entry name" value="PROTEIN FD-LIKE"/>
    <property type="match status" value="1"/>
</dbReference>
<evidence type="ECO:0000256" key="2">
    <source>
        <dbReference type="ARBA" id="ARBA00023125"/>
    </source>
</evidence>
<protein>
    <recommendedName>
        <fullName evidence="7">BZIP domain-containing protein</fullName>
    </recommendedName>
</protein>
<dbReference type="GO" id="GO:0045893">
    <property type="term" value="P:positive regulation of DNA-templated transcription"/>
    <property type="evidence" value="ECO:0007669"/>
    <property type="project" value="InterPro"/>
</dbReference>
<feature type="coiled-coil region" evidence="4">
    <location>
        <begin position="203"/>
        <end position="240"/>
    </location>
</feature>
<proteinExistence type="predicted"/>
<reference evidence="5 6" key="1">
    <citation type="journal article" date="2024" name="Plant J.">
        <title>Genome sequences and population genomics reveal climatic adaptation and genomic divergence between two closely related sweetgum species.</title>
        <authorList>
            <person name="Xu W.Q."/>
            <person name="Ren C.Q."/>
            <person name="Zhang X.Y."/>
            <person name="Comes H.P."/>
            <person name="Liu X.H."/>
            <person name="Li Y.G."/>
            <person name="Kettle C.J."/>
            <person name="Jalonen R."/>
            <person name="Gaisberger H."/>
            <person name="Ma Y.Z."/>
            <person name="Qiu Y.X."/>
        </authorList>
    </citation>
    <scope>NUCLEOTIDE SEQUENCE [LARGE SCALE GENOMIC DNA]</scope>
    <source>
        <strain evidence="5">Hangzhou</strain>
    </source>
</reference>
<dbReference type="GO" id="GO:0003677">
    <property type="term" value="F:DNA binding"/>
    <property type="evidence" value="ECO:0007669"/>
    <property type="project" value="UniProtKB-KW"/>
</dbReference>
<keyword evidence="6" id="KW-1185">Reference proteome</keyword>
<keyword evidence="4" id="KW-0175">Coiled coil</keyword>